<organism evidence="2 3">
    <name type="scientific">Bizionia echini</name>
    <dbReference type="NCBI Taxonomy" id="649333"/>
    <lineage>
        <taxon>Bacteria</taxon>
        <taxon>Pseudomonadati</taxon>
        <taxon>Bacteroidota</taxon>
        <taxon>Flavobacteriia</taxon>
        <taxon>Flavobacteriales</taxon>
        <taxon>Flavobacteriaceae</taxon>
        <taxon>Bizionia</taxon>
    </lineage>
</organism>
<dbReference type="OrthoDB" id="526867at2"/>
<keyword evidence="3" id="KW-1185">Reference proteome</keyword>
<protein>
    <recommendedName>
        <fullName evidence="1">DUF547 domain-containing protein</fullName>
    </recommendedName>
</protein>
<feature type="domain" description="DUF547" evidence="1">
    <location>
        <begin position="70"/>
        <end position="195"/>
    </location>
</feature>
<dbReference type="AlphaFoldDB" id="A0A1I4ZWN5"/>
<evidence type="ECO:0000259" key="1">
    <source>
        <dbReference type="Pfam" id="PF04784"/>
    </source>
</evidence>
<dbReference type="PANTHER" id="PTHR46361">
    <property type="entry name" value="ELECTRON CARRIER/ PROTEIN DISULFIDE OXIDOREDUCTASE"/>
    <property type="match status" value="1"/>
</dbReference>
<sequence>MNIKQFKHTILFISVFLVSLLGIGQTNSHNNTNFNKLSEQLLIKIKNGQETQDLESILKNTTLEILSTNLNTDSEKLAFWVNIYNAYIQIILSKHPELYEDRGSFFKKNQIAIAGKMLSFDKIEHGIIRKSQWKLGMGYIRKWFPNKFERKLRVDERDYRIHFVLNCGAKNCPPIAIYTPDKLEAQFDMSSRNYLIKTTTYDSEEKTVTISPLFKWFRGDFGCKDDIKKILKSYAILNTTEKVSIEYGNYDWTLDLDNWVKQ</sequence>
<reference evidence="3" key="1">
    <citation type="submission" date="2016-10" db="EMBL/GenBank/DDBJ databases">
        <authorList>
            <person name="Varghese N."/>
            <person name="Submissions S."/>
        </authorList>
    </citation>
    <scope>NUCLEOTIDE SEQUENCE [LARGE SCALE GENOMIC DNA]</scope>
    <source>
        <strain evidence="3">DSM 23925</strain>
    </source>
</reference>
<accession>A0A1I4ZWN5</accession>
<dbReference type="Proteomes" id="UP000198705">
    <property type="component" value="Unassembled WGS sequence"/>
</dbReference>
<evidence type="ECO:0000313" key="2">
    <source>
        <dbReference type="EMBL" id="SFN54607.1"/>
    </source>
</evidence>
<gene>
    <name evidence="2" type="ORF">SAMN04487989_1011141</name>
</gene>
<name>A0A1I4ZWN5_9FLAO</name>
<dbReference type="RefSeq" id="WP_092206795.1">
    <property type="nucleotide sequence ID" value="NZ_FOVN01000001.1"/>
</dbReference>
<dbReference type="Pfam" id="PF04784">
    <property type="entry name" value="DUF547"/>
    <property type="match status" value="1"/>
</dbReference>
<evidence type="ECO:0000313" key="3">
    <source>
        <dbReference type="Proteomes" id="UP000198705"/>
    </source>
</evidence>
<dbReference type="PANTHER" id="PTHR46361:SF3">
    <property type="entry name" value="ELECTRON CARRIER_ PROTEIN DISULFIDE OXIDOREDUCTASE"/>
    <property type="match status" value="1"/>
</dbReference>
<proteinExistence type="predicted"/>
<dbReference type="InterPro" id="IPR006869">
    <property type="entry name" value="DUF547"/>
</dbReference>
<dbReference type="STRING" id="649333.SAMN04487989_1011141"/>
<dbReference type="EMBL" id="FOVN01000001">
    <property type="protein sequence ID" value="SFN54607.1"/>
    <property type="molecule type" value="Genomic_DNA"/>
</dbReference>